<evidence type="ECO:0000256" key="4">
    <source>
        <dbReference type="ARBA" id="ARBA00022729"/>
    </source>
</evidence>
<protein>
    <submittedName>
        <fullName evidence="11">Zinc metalloprotease</fullName>
    </submittedName>
</protein>
<evidence type="ECO:0000259" key="10">
    <source>
        <dbReference type="Pfam" id="PF05572"/>
    </source>
</evidence>
<sequence length="300" mass="32901">MTTPRQGPRRGMCGTVSMHEYLLELDPDFRERSDEIEQQIGDAVADGRASRKRQQLTTIPTVVHVLWSSDDQNISQDQIQSQIEVLNADFRAQNKDKVDVPDCWTGLVADANVEFVLASTDPDGGATDGIIRKRTDVTSFTVNDRMKSDATGGSDAWPTDRYLNLWVCNLGDVLGYAQFPGGPADTDGVVILTSAFGTSGTATAPYDLGRTATHEVGHWLNLRHIWGDKNDCSGSDEVDDTPTARRPNFGRPTFPHVTCGNGPNGDMFVNYMDYTDDAVMVMFTAGQAERMNAALDIRGF</sequence>
<evidence type="ECO:0000256" key="3">
    <source>
        <dbReference type="ARBA" id="ARBA00022723"/>
    </source>
</evidence>
<dbReference type="GO" id="GO:0008237">
    <property type="term" value="F:metallopeptidase activity"/>
    <property type="evidence" value="ECO:0007669"/>
    <property type="project" value="UniProtKB-KW"/>
</dbReference>
<evidence type="ECO:0000313" key="11">
    <source>
        <dbReference type="EMBL" id="MEJ2887693.1"/>
    </source>
</evidence>
<keyword evidence="7 11" id="KW-0482">Metalloprotease</keyword>
<dbReference type="Proteomes" id="UP001370100">
    <property type="component" value="Unassembled WGS sequence"/>
</dbReference>
<evidence type="ECO:0000256" key="7">
    <source>
        <dbReference type="ARBA" id="ARBA00023049"/>
    </source>
</evidence>
<organism evidence="11 12">
    <name type="scientific">Actinomycetospora aeridis</name>
    <dbReference type="NCBI Taxonomy" id="3129231"/>
    <lineage>
        <taxon>Bacteria</taxon>
        <taxon>Bacillati</taxon>
        <taxon>Actinomycetota</taxon>
        <taxon>Actinomycetes</taxon>
        <taxon>Pseudonocardiales</taxon>
        <taxon>Pseudonocardiaceae</taxon>
        <taxon>Actinomycetospora</taxon>
    </lineage>
</organism>
<keyword evidence="12" id="KW-1185">Reference proteome</keyword>
<evidence type="ECO:0000256" key="8">
    <source>
        <dbReference type="ARBA" id="ARBA00023157"/>
    </source>
</evidence>
<keyword evidence="4" id="KW-0732">Signal</keyword>
<keyword evidence="8" id="KW-1015">Disulfide bond</keyword>
<evidence type="ECO:0000256" key="1">
    <source>
        <dbReference type="ARBA" id="ARBA00008721"/>
    </source>
</evidence>
<keyword evidence="5" id="KW-0378">Hydrolase</keyword>
<dbReference type="CDD" id="cd04275">
    <property type="entry name" value="ZnMc_pappalysin_like"/>
    <property type="match status" value="1"/>
</dbReference>
<dbReference type="InterPro" id="IPR008754">
    <property type="entry name" value="Peptidase_M43"/>
</dbReference>
<dbReference type="PANTHER" id="PTHR47466">
    <property type="match status" value="1"/>
</dbReference>
<evidence type="ECO:0000256" key="9">
    <source>
        <dbReference type="SAM" id="MobiDB-lite"/>
    </source>
</evidence>
<evidence type="ECO:0000313" key="12">
    <source>
        <dbReference type="Proteomes" id="UP001370100"/>
    </source>
</evidence>
<reference evidence="11 12" key="1">
    <citation type="submission" date="2024-03" db="EMBL/GenBank/DDBJ databases">
        <title>Actinomycetospora sp. OC33-EN06, a novel actinomycete isolated from wild orchid (Aerides multiflora).</title>
        <authorList>
            <person name="Suriyachadkun C."/>
        </authorList>
    </citation>
    <scope>NUCLEOTIDE SEQUENCE [LARGE SCALE GENOMIC DNA]</scope>
    <source>
        <strain evidence="11 12">OC33-EN06</strain>
    </source>
</reference>
<comment type="similarity">
    <text evidence="1">Belongs to the peptidase M43B family.</text>
</comment>
<name>A0ABU8N7N1_9PSEU</name>
<dbReference type="PANTHER" id="PTHR47466:SF1">
    <property type="entry name" value="METALLOPROTEASE MEP1 (AFU_ORTHOLOGUE AFUA_1G07730)-RELATED"/>
    <property type="match status" value="1"/>
</dbReference>
<feature type="region of interest" description="Disordered" evidence="9">
    <location>
        <begin position="232"/>
        <end position="256"/>
    </location>
</feature>
<keyword evidence="3" id="KW-0479">Metal-binding</keyword>
<keyword evidence="6" id="KW-0862">Zinc</keyword>
<dbReference type="SUPFAM" id="SSF55486">
    <property type="entry name" value="Metalloproteases ('zincins'), catalytic domain"/>
    <property type="match status" value="1"/>
</dbReference>
<feature type="domain" description="Peptidase M43 pregnancy-associated plasma-A" evidence="10">
    <location>
        <begin position="154"/>
        <end position="296"/>
    </location>
</feature>
<accession>A0ABU8N7N1</accession>
<dbReference type="RefSeq" id="WP_337714140.1">
    <property type="nucleotide sequence ID" value="NZ_JBBEGL010000003.1"/>
</dbReference>
<comment type="caution">
    <text evidence="11">The sequence shown here is derived from an EMBL/GenBank/DDBJ whole genome shotgun (WGS) entry which is preliminary data.</text>
</comment>
<gene>
    <name evidence="11" type="ORF">WCD41_14635</name>
</gene>
<dbReference type="Gene3D" id="3.40.390.10">
    <property type="entry name" value="Collagenase (Catalytic Domain)"/>
    <property type="match status" value="1"/>
</dbReference>
<proteinExistence type="inferred from homology"/>
<evidence type="ECO:0000256" key="2">
    <source>
        <dbReference type="ARBA" id="ARBA00022670"/>
    </source>
</evidence>
<evidence type="ECO:0000256" key="5">
    <source>
        <dbReference type="ARBA" id="ARBA00022801"/>
    </source>
</evidence>
<dbReference type="InterPro" id="IPR024079">
    <property type="entry name" value="MetalloPept_cat_dom_sf"/>
</dbReference>
<dbReference type="EMBL" id="JBBEGL010000003">
    <property type="protein sequence ID" value="MEJ2887693.1"/>
    <property type="molecule type" value="Genomic_DNA"/>
</dbReference>
<keyword evidence="2" id="KW-0645">Protease</keyword>
<evidence type="ECO:0000256" key="6">
    <source>
        <dbReference type="ARBA" id="ARBA00022833"/>
    </source>
</evidence>
<dbReference type="Pfam" id="PF05572">
    <property type="entry name" value="Peptidase_M43"/>
    <property type="match status" value="1"/>
</dbReference>